<organism evidence="1">
    <name type="scientific">Mesocestoides corti</name>
    <name type="common">Flatworm</name>
    <dbReference type="NCBI Taxonomy" id="53468"/>
    <lineage>
        <taxon>Eukaryota</taxon>
        <taxon>Metazoa</taxon>
        <taxon>Spiralia</taxon>
        <taxon>Lophotrochozoa</taxon>
        <taxon>Platyhelminthes</taxon>
        <taxon>Cestoda</taxon>
        <taxon>Eucestoda</taxon>
        <taxon>Cyclophyllidea</taxon>
        <taxon>Mesocestoididae</taxon>
        <taxon>Mesocestoides</taxon>
    </lineage>
</organism>
<dbReference type="WBParaSite" id="MCU_012895-RA">
    <property type="protein sequence ID" value="MCU_012895-RA"/>
    <property type="gene ID" value="MCU_012895"/>
</dbReference>
<reference evidence="1" key="1">
    <citation type="submission" date="2019-11" db="UniProtKB">
        <authorList>
            <consortium name="WormBaseParasite"/>
        </authorList>
    </citation>
    <scope>IDENTIFICATION</scope>
</reference>
<protein>
    <submittedName>
        <fullName evidence="1">Ovule protein</fullName>
    </submittedName>
</protein>
<accession>A0A5K3FXK1</accession>
<dbReference type="AlphaFoldDB" id="A0A5K3FXK1"/>
<proteinExistence type="predicted"/>
<evidence type="ECO:0000313" key="1">
    <source>
        <dbReference type="WBParaSite" id="MCU_012895-RA"/>
    </source>
</evidence>
<sequence>PRTRIKIIGATKRVLLTNHKPESHVRLLPSESSTLAAPLNIYCFSFVSISDWLLVLLACYWNAERQRII</sequence>
<name>A0A5K3FXK1_MESCO</name>